<dbReference type="Proteomes" id="UP001488805">
    <property type="component" value="Unassembled WGS sequence"/>
</dbReference>
<evidence type="ECO:0000313" key="2">
    <source>
        <dbReference type="Proteomes" id="UP001488805"/>
    </source>
</evidence>
<name>A0AAW1ED41_ZOAVI</name>
<proteinExistence type="predicted"/>
<keyword evidence="2" id="KW-1185">Reference proteome</keyword>
<comment type="caution">
    <text evidence="1">The sequence shown here is derived from an EMBL/GenBank/DDBJ whole genome shotgun (WGS) entry which is preliminary data.</text>
</comment>
<dbReference type="AlphaFoldDB" id="A0AAW1ED41"/>
<sequence>MKVLISLPVTWQTLCCIASHESGRYEPISAGAFSDPFTTDRACCSSRPPGATARSLHEQADLLCPAAEAPELGAEQGKQCAAYEQSADMTDERESLRAGDFYQVETKVNTLLMNTSVAGSASELRGRSSESQ</sequence>
<gene>
    <name evidence="1" type="ORF">VZT92_022699</name>
</gene>
<reference evidence="1 2" key="1">
    <citation type="journal article" date="2024" name="Genome Biol. Evol.">
        <title>Chromosome-level genome assembly of the viviparous eelpout Zoarces viviparus.</title>
        <authorList>
            <person name="Fuhrmann N."/>
            <person name="Brasseur M.V."/>
            <person name="Bakowski C.E."/>
            <person name="Podsiadlowski L."/>
            <person name="Prost S."/>
            <person name="Krehenwinkel H."/>
            <person name="Mayer C."/>
        </authorList>
    </citation>
    <scope>NUCLEOTIDE SEQUENCE [LARGE SCALE GENOMIC DNA]</scope>
    <source>
        <strain evidence="1">NO-MEL_2022_Ind0_liver</strain>
    </source>
</reference>
<accession>A0AAW1ED41</accession>
<organism evidence="1 2">
    <name type="scientific">Zoarces viviparus</name>
    <name type="common">Viviparous eelpout</name>
    <name type="synonym">Blennius viviparus</name>
    <dbReference type="NCBI Taxonomy" id="48416"/>
    <lineage>
        <taxon>Eukaryota</taxon>
        <taxon>Metazoa</taxon>
        <taxon>Chordata</taxon>
        <taxon>Craniata</taxon>
        <taxon>Vertebrata</taxon>
        <taxon>Euteleostomi</taxon>
        <taxon>Actinopterygii</taxon>
        <taxon>Neopterygii</taxon>
        <taxon>Teleostei</taxon>
        <taxon>Neoteleostei</taxon>
        <taxon>Acanthomorphata</taxon>
        <taxon>Eupercaria</taxon>
        <taxon>Perciformes</taxon>
        <taxon>Cottioidei</taxon>
        <taxon>Zoarcales</taxon>
        <taxon>Zoarcidae</taxon>
        <taxon>Zoarcinae</taxon>
        <taxon>Zoarces</taxon>
    </lineage>
</organism>
<dbReference type="EMBL" id="JBCEZU010000434">
    <property type="protein sequence ID" value="KAK9520012.1"/>
    <property type="molecule type" value="Genomic_DNA"/>
</dbReference>
<evidence type="ECO:0000313" key="1">
    <source>
        <dbReference type="EMBL" id="KAK9520012.1"/>
    </source>
</evidence>
<protein>
    <submittedName>
        <fullName evidence="1">Uncharacterized protein</fullName>
    </submittedName>
</protein>